<gene>
    <name evidence="2" type="ORF">DJ017_00250</name>
</gene>
<dbReference type="AlphaFoldDB" id="A0A328AEL6"/>
<proteinExistence type="predicted"/>
<dbReference type="InterPro" id="IPR036282">
    <property type="entry name" value="Glutathione-S-Trfase_C_sf"/>
</dbReference>
<dbReference type="GO" id="GO:0016740">
    <property type="term" value="F:transferase activity"/>
    <property type="evidence" value="ECO:0007669"/>
    <property type="project" value="UniProtKB-KW"/>
</dbReference>
<dbReference type="Pfam" id="PF13417">
    <property type="entry name" value="GST_N_3"/>
    <property type="match status" value="1"/>
</dbReference>
<dbReference type="SUPFAM" id="SSF52833">
    <property type="entry name" value="Thioredoxin-like"/>
    <property type="match status" value="1"/>
</dbReference>
<evidence type="ECO:0000313" key="2">
    <source>
        <dbReference type="EMBL" id="RAK53071.1"/>
    </source>
</evidence>
<organism evidence="2 3">
    <name type="scientific">Phenylobacterium soli</name>
    <dbReference type="NCBI Taxonomy" id="2170551"/>
    <lineage>
        <taxon>Bacteria</taxon>
        <taxon>Pseudomonadati</taxon>
        <taxon>Pseudomonadota</taxon>
        <taxon>Alphaproteobacteria</taxon>
        <taxon>Caulobacterales</taxon>
        <taxon>Caulobacteraceae</taxon>
        <taxon>Phenylobacterium</taxon>
    </lineage>
</organism>
<dbReference type="InterPro" id="IPR004045">
    <property type="entry name" value="Glutathione_S-Trfase_N"/>
</dbReference>
<dbReference type="RefSeq" id="WP_111526824.1">
    <property type="nucleotide sequence ID" value="NZ_JBHRSG010000001.1"/>
</dbReference>
<dbReference type="Gene3D" id="1.20.1050.10">
    <property type="match status" value="1"/>
</dbReference>
<comment type="caution">
    <text evidence="2">The sequence shown here is derived from an EMBL/GenBank/DDBJ whole genome shotgun (WGS) entry which is preliminary data.</text>
</comment>
<accession>A0A328AEL6</accession>
<dbReference type="Proteomes" id="UP000249254">
    <property type="component" value="Unassembled WGS sequence"/>
</dbReference>
<name>A0A328AEL6_9CAUL</name>
<dbReference type="OrthoDB" id="7054557at2"/>
<dbReference type="Gene3D" id="3.40.30.10">
    <property type="entry name" value="Glutaredoxin"/>
    <property type="match status" value="1"/>
</dbReference>
<evidence type="ECO:0000313" key="3">
    <source>
        <dbReference type="Proteomes" id="UP000249254"/>
    </source>
</evidence>
<sequence>MYRLYGGLGSPYSLKMRAVLRYRRIPHIWLAGNGPDVMGRLFSQLKAPVIPVLEFPDGTVMNDSTPLIRELERRLPGERTVVPEDEAQAFLAWLLEDMADEWGTKAMFHYRWFRERDQLMLGRWLAFDRLAGAGRQAIEQAGEAFRERQVGRMALVGCTPANAPLIEATAKKVFDLLDPMATDEGYLFGSRPSVADFGWYGQLSQLASDPTPHEVMAERAPFLMRWLANLDDASGVDGRWRDPPADPSAAVIGLLKMAGEIYLPFLLANAAAAQAGEETFTVELWGQPYSQGTFRYQVKCLAELRAAYAGLSAAARKSLDPLLEDAGLRAALAGG</sequence>
<dbReference type="EMBL" id="QFYQ01000001">
    <property type="protein sequence ID" value="RAK53071.1"/>
    <property type="molecule type" value="Genomic_DNA"/>
</dbReference>
<evidence type="ECO:0000259" key="1">
    <source>
        <dbReference type="Pfam" id="PF13417"/>
    </source>
</evidence>
<dbReference type="InterPro" id="IPR036249">
    <property type="entry name" value="Thioredoxin-like_sf"/>
</dbReference>
<reference evidence="3" key="1">
    <citation type="submission" date="2018-05" db="EMBL/GenBank/DDBJ databases">
        <authorList>
            <person name="Li X."/>
        </authorList>
    </citation>
    <scope>NUCLEOTIDE SEQUENCE [LARGE SCALE GENOMIC DNA]</scope>
    <source>
        <strain evidence="3">LX32</strain>
    </source>
</reference>
<feature type="domain" description="GST N-terminal" evidence="1">
    <location>
        <begin position="4"/>
        <end position="78"/>
    </location>
</feature>
<keyword evidence="3" id="KW-1185">Reference proteome</keyword>
<dbReference type="SUPFAM" id="SSF47616">
    <property type="entry name" value="GST C-terminal domain-like"/>
    <property type="match status" value="1"/>
</dbReference>
<protein>
    <submittedName>
        <fullName evidence="2">Glutathione S-transferase</fullName>
    </submittedName>
</protein>
<keyword evidence="2" id="KW-0808">Transferase</keyword>
<dbReference type="Pfam" id="PF13410">
    <property type="entry name" value="GST_C_2"/>
    <property type="match status" value="1"/>
</dbReference>